<dbReference type="PRINTS" id="PR00695">
    <property type="entry name" value="CUNO2RDTASE"/>
</dbReference>
<dbReference type="InterPro" id="IPR008972">
    <property type="entry name" value="Cupredoxin"/>
</dbReference>
<evidence type="ECO:0000256" key="5">
    <source>
        <dbReference type="ARBA" id="ARBA00022723"/>
    </source>
</evidence>
<dbReference type="Pfam" id="PF07732">
    <property type="entry name" value="Cu-oxidase_3"/>
    <property type="match status" value="1"/>
</dbReference>
<dbReference type="InterPro" id="IPR011707">
    <property type="entry name" value="Cu-oxidase-like_N"/>
</dbReference>
<feature type="chain" id="PRO_5015215561" description="Copper-containing nitrite reductase" evidence="11">
    <location>
        <begin position="27"/>
        <end position="354"/>
    </location>
</feature>
<comment type="subunit">
    <text evidence="2 11">Homotrimer.</text>
</comment>
<feature type="binding site" description="type 1 copper site" evidence="10">
    <location>
        <position position="128"/>
    </location>
    <ligand>
        <name>Cu cation</name>
        <dbReference type="ChEBI" id="CHEBI:23378"/>
        <label>1</label>
    </ligand>
</feature>
<evidence type="ECO:0000256" key="6">
    <source>
        <dbReference type="ARBA" id="ARBA00022737"/>
    </source>
</evidence>
<comment type="similarity">
    <text evidence="1 11">Belongs to the multicopper oxidase family.</text>
</comment>
<keyword evidence="7 11" id="KW-0560">Oxidoreductase</keyword>
<gene>
    <name evidence="13" type="ORF">SAMN05660772_00309</name>
</gene>
<evidence type="ECO:0000256" key="3">
    <source>
        <dbReference type="ARBA" id="ARBA00011882"/>
    </source>
</evidence>
<feature type="binding site" description="type 1 copper site" evidence="10">
    <location>
        <position position="172"/>
    </location>
    <ligand>
        <name>Cu cation</name>
        <dbReference type="ChEBI" id="CHEBI:23378"/>
        <label>1</label>
    </ligand>
</feature>
<dbReference type="CDD" id="cd04208">
    <property type="entry name" value="CuRO_2_CuNIR"/>
    <property type="match status" value="1"/>
</dbReference>
<feature type="domain" description="Plastocyanin-like" evidence="12">
    <location>
        <begin position="74"/>
        <end position="187"/>
    </location>
</feature>
<evidence type="ECO:0000256" key="11">
    <source>
        <dbReference type="RuleBase" id="RU365025"/>
    </source>
</evidence>
<dbReference type="PANTHER" id="PTHR11709">
    <property type="entry name" value="MULTI-COPPER OXIDASE"/>
    <property type="match status" value="1"/>
</dbReference>
<name>A0A1W1UE34_9PAST</name>
<reference evidence="14" key="1">
    <citation type="submission" date="2017-04" db="EMBL/GenBank/DDBJ databases">
        <authorList>
            <person name="Varghese N."/>
            <person name="Submissions S."/>
        </authorList>
    </citation>
    <scope>NUCLEOTIDE SEQUENCE [LARGE SCALE GENOMIC DNA]</scope>
    <source>
        <strain evidence="14">DSM 23072</strain>
    </source>
</reference>
<dbReference type="EMBL" id="FWWV01000001">
    <property type="protein sequence ID" value="SMB79081.1"/>
    <property type="molecule type" value="Genomic_DNA"/>
</dbReference>
<evidence type="ECO:0000256" key="8">
    <source>
        <dbReference type="ARBA" id="ARBA00023008"/>
    </source>
</evidence>
<evidence type="ECO:0000256" key="2">
    <source>
        <dbReference type="ARBA" id="ARBA00011233"/>
    </source>
</evidence>
<evidence type="ECO:0000256" key="10">
    <source>
        <dbReference type="PIRSR" id="PIRSR601287-1"/>
    </source>
</evidence>
<dbReference type="STRING" id="1122938.SAMN05660772_00309"/>
<keyword evidence="11" id="KW-0732">Signal</keyword>
<dbReference type="RefSeq" id="WP_084255610.1">
    <property type="nucleotide sequence ID" value="NZ_FWWV01000001.1"/>
</dbReference>
<keyword evidence="5 10" id="KW-0479">Metal-binding</keyword>
<sequence>MKRRTLLTAASAVLSASLVIPKITLAQQTQTPSAVATESVHDLPTIEAQLGFAPNAAPPTGRDYPAKVLVKLQVEEKVMQLMDEVEFKYWTFNGTAPGPFIRVREGDQVEIQLTNPVDSKLPHSLDLHAVTGPGGGATASLTAPGRISTFAFQALKPGLYLYHCAAMPMAVHIGKGMFGLMLVEPKEGLPAVDKEFYIVQSEFYTRGAFGEPGLQAFDMNKAIDERADYVVFNGHVGAIAGDNALKAKVGDKVRFYLGNAGPNLMSSLHIVGSIFDQVRVEGGSLLNHNVQTTMIPAGGATIAETTLLVPGSYTILDHAIFRAMHKGTLGQLIVEGEENKTLYSGKISDTAITP</sequence>
<evidence type="ECO:0000256" key="4">
    <source>
        <dbReference type="ARBA" id="ARBA00017290"/>
    </source>
</evidence>
<dbReference type="EC" id="1.7.2.1" evidence="3 11"/>
<dbReference type="GO" id="GO:0050421">
    <property type="term" value="F:nitrite reductase (NO-forming) activity"/>
    <property type="evidence" value="ECO:0007669"/>
    <property type="project" value="UniProtKB-EC"/>
</dbReference>
<evidence type="ECO:0000259" key="12">
    <source>
        <dbReference type="Pfam" id="PF07732"/>
    </source>
</evidence>
<dbReference type="Gene3D" id="2.60.40.420">
    <property type="entry name" value="Cupredoxins - blue copper proteins"/>
    <property type="match status" value="2"/>
</dbReference>
<dbReference type="GO" id="GO:0005507">
    <property type="term" value="F:copper ion binding"/>
    <property type="evidence" value="ECO:0007669"/>
    <property type="project" value="InterPro"/>
</dbReference>
<evidence type="ECO:0000256" key="7">
    <source>
        <dbReference type="ARBA" id="ARBA00023002"/>
    </source>
</evidence>
<dbReference type="Proteomes" id="UP000192408">
    <property type="component" value="Unassembled WGS sequence"/>
</dbReference>
<dbReference type="InterPro" id="IPR001287">
    <property type="entry name" value="NO2-reductase_Cu"/>
</dbReference>
<comment type="cofactor">
    <cofactor evidence="11">
        <name>Cu(+)</name>
        <dbReference type="ChEBI" id="CHEBI:49552"/>
    </cofactor>
    <text evidence="11">Binds 1 Cu(+) ion.</text>
</comment>
<keyword evidence="6" id="KW-0677">Repeat</keyword>
<dbReference type="AlphaFoldDB" id="A0A1W1UE34"/>
<feature type="binding site" description="type 1 copper site" evidence="10">
    <location>
        <position position="123"/>
    </location>
    <ligand>
        <name>Cu cation</name>
        <dbReference type="ChEBI" id="CHEBI:23378"/>
        <label>1</label>
    </ligand>
</feature>
<dbReference type="PANTHER" id="PTHR11709:SF394">
    <property type="entry name" value="FI03373P-RELATED"/>
    <property type="match status" value="1"/>
</dbReference>
<comment type="catalytic activity">
    <reaction evidence="9 11">
        <text>nitric oxide + Fe(III)-[cytochrome c] + H2O = Fe(II)-[cytochrome c] + nitrite + 2 H(+)</text>
        <dbReference type="Rhea" id="RHEA:15233"/>
        <dbReference type="Rhea" id="RHEA-COMP:10350"/>
        <dbReference type="Rhea" id="RHEA-COMP:14399"/>
        <dbReference type="ChEBI" id="CHEBI:15377"/>
        <dbReference type="ChEBI" id="CHEBI:15378"/>
        <dbReference type="ChEBI" id="CHEBI:16301"/>
        <dbReference type="ChEBI" id="CHEBI:16480"/>
        <dbReference type="ChEBI" id="CHEBI:29033"/>
        <dbReference type="ChEBI" id="CHEBI:29034"/>
        <dbReference type="EC" id="1.7.2.1"/>
    </reaction>
</comment>
<dbReference type="NCBIfam" id="TIGR02376">
    <property type="entry name" value="Cu_nitrite_red"/>
    <property type="match status" value="1"/>
</dbReference>
<evidence type="ECO:0000256" key="9">
    <source>
        <dbReference type="ARBA" id="ARBA00049340"/>
    </source>
</evidence>
<dbReference type="CDD" id="cd11020">
    <property type="entry name" value="CuRO_1_CuNIR"/>
    <property type="match status" value="1"/>
</dbReference>
<dbReference type="InterPro" id="IPR045087">
    <property type="entry name" value="Cu-oxidase_fam"/>
</dbReference>
<evidence type="ECO:0000313" key="14">
    <source>
        <dbReference type="Proteomes" id="UP000192408"/>
    </source>
</evidence>
<accession>A0A1W1UE34</accession>
<evidence type="ECO:0000256" key="1">
    <source>
        <dbReference type="ARBA" id="ARBA00010609"/>
    </source>
</evidence>
<evidence type="ECO:0000313" key="13">
    <source>
        <dbReference type="EMBL" id="SMB79081.1"/>
    </source>
</evidence>
<dbReference type="FunFam" id="2.60.40.420:FF:000093">
    <property type="entry name" value="Copper-containing nitrite reductase"/>
    <property type="match status" value="1"/>
</dbReference>
<proteinExistence type="inferred from homology"/>
<feature type="binding site" description="type 1 copper site" evidence="10">
    <location>
        <position position="163"/>
    </location>
    <ligand>
        <name>Cu cation</name>
        <dbReference type="ChEBI" id="CHEBI:23378"/>
        <label>1</label>
    </ligand>
</feature>
<feature type="binding site" description="type 1 copper site" evidence="10">
    <location>
        <position position="318"/>
    </location>
    <ligand>
        <name>Cu cation</name>
        <dbReference type="ChEBI" id="CHEBI:23378"/>
        <label>1</label>
    </ligand>
</feature>
<dbReference type="SUPFAM" id="SSF49503">
    <property type="entry name" value="Cupredoxins"/>
    <property type="match status" value="2"/>
</dbReference>
<keyword evidence="8 10" id="KW-0186">Copper</keyword>
<feature type="signal peptide" evidence="11">
    <location>
        <begin position="1"/>
        <end position="26"/>
    </location>
</feature>
<keyword evidence="14" id="KW-1185">Reference proteome</keyword>
<feature type="binding site" description="type 1 copper site" evidence="10">
    <location>
        <position position="177"/>
    </location>
    <ligand>
        <name>Cu cation</name>
        <dbReference type="ChEBI" id="CHEBI:23378"/>
        <label>1</label>
    </ligand>
</feature>
<feature type="binding site" description="type 1 copper site" evidence="10">
    <location>
        <position position="164"/>
    </location>
    <ligand>
        <name>Cu cation</name>
        <dbReference type="ChEBI" id="CHEBI:23378"/>
        <label>1</label>
    </ligand>
</feature>
<protein>
    <recommendedName>
        <fullName evidence="4 11">Copper-containing nitrite reductase</fullName>
        <ecNumber evidence="3 11">1.7.2.1</ecNumber>
    </recommendedName>
</protein>
<organism evidence="13 14">
    <name type="scientific">Pasteurella testudinis DSM 23072</name>
    <dbReference type="NCBI Taxonomy" id="1122938"/>
    <lineage>
        <taxon>Bacteria</taxon>
        <taxon>Pseudomonadati</taxon>
        <taxon>Pseudomonadota</taxon>
        <taxon>Gammaproteobacteria</taxon>
        <taxon>Pasteurellales</taxon>
        <taxon>Pasteurellaceae</taxon>
        <taxon>Pasteurella</taxon>
    </lineage>
</organism>
<comment type="cofactor">
    <cofactor evidence="11">
        <name>Cu(2+)</name>
        <dbReference type="ChEBI" id="CHEBI:29036"/>
    </cofactor>
    <text evidence="11">Binds 1 Cu(+) ion.</text>
</comment>